<dbReference type="InterPro" id="IPR001680">
    <property type="entry name" value="WD40_rpt"/>
</dbReference>
<feature type="repeat" description="WD" evidence="3">
    <location>
        <begin position="111"/>
        <end position="152"/>
    </location>
</feature>
<dbReference type="Gene3D" id="2.130.10.10">
    <property type="entry name" value="YVTN repeat-like/Quinoprotein amine dehydrogenase"/>
    <property type="match status" value="4"/>
</dbReference>
<evidence type="ECO:0000256" key="1">
    <source>
        <dbReference type="ARBA" id="ARBA00022574"/>
    </source>
</evidence>
<dbReference type="SMART" id="SM00320">
    <property type="entry name" value="WD40"/>
    <property type="match status" value="10"/>
</dbReference>
<evidence type="ECO:0000256" key="3">
    <source>
        <dbReference type="PROSITE-ProRule" id="PRU00221"/>
    </source>
</evidence>
<dbReference type="PROSITE" id="PS00678">
    <property type="entry name" value="WD_REPEATS_1"/>
    <property type="match status" value="3"/>
</dbReference>
<gene>
    <name evidence="4" type="ORF">DFH08DRAFT_459625</name>
</gene>
<dbReference type="InterPro" id="IPR015943">
    <property type="entry name" value="WD40/YVTN_repeat-like_dom_sf"/>
</dbReference>
<evidence type="ECO:0000313" key="5">
    <source>
        <dbReference type="Proteomes" id="UP001218218"/>
    </source>
</evidence>
<dbReference type="EMBL" id="JARIHO010000008">
    <property type="protein sequence ID" value="KAJ7356491.1"/>
    <property type="molecule type" value="Genomic_DNA"/>
</dbReference>
<accession>A0AAD7EY32</accession>
<dbReference type="InterPro" id="IPR020472">
    <property type="entry name" value="WD40_PAC1"/>
</dbReference>
<feature type="repeat" description="WD" evidence="3">
    <location>
        <begin position="203"/>
        <end position="237"/>
    </location>
</feature>
<feature type="repeat" description="WD" evidence="3">
    <location>
        <begin position="155"/>
        <end position="196"/>
    </location>
</feature>
<name>A0AAD7EY32_9AGAR</name>
<evidence type="ECO:0000313" key="4">
    <source>
        <dbReference type="EMBL" id="KAJ7356491.1"/>
    </source>
</evidence>
<reference evidence="4" key="1">
    <citation type="submission" date="2023-03" db="EMBL/GenBank/DDBJ databases">
        <title>Massive genome expansion in bonnet fungi (Mycena s.s.) driven by repeated elements and novel gene families across ecological guilds.</title>
        <authorList>
            <consortium name="Lawrence Berkeley National Laboratory"/>
            <person name="Harder C.B."/>
            <person name="Miyauchi S."/>
            <person name="Viragh M."/>
            <person name="Kuo A."/>
            <person name="Thoen E."/>
            <person name="Andreopoulos B."/>
            <person name="Lu D."/>
            <person name="Skrede I."/>
            <person name="Drula E."/>
            <person name="Henrissat B."/>
            <person name="Morin E."/>
            <person name="Kohler A."/>
            <person name="Barry K."/>
            <person name="LaButti K."/>
            <person name="Morin E."/>
            <person name="Salamov A."/>
            <person name="Lipzen A."/>
            <person name="Mereny Z."/>
            <person name="Hegedus B."/>
            <person name="Baldrian P."/>
            <person name="Stursova M."/>
            <person name="Weitz H."/>
            <person name="Taylor A."/>
            <person name="Grigoriev I.V."/>
            <person name="Nagy L.G."/>
            <person name="Martin F."/>
            <person name="Kauserud H."/>
        </authorList>
    </citation>
    <scope>NUCLEOTIDE SEQUENCE</scope>
    <source>
        <strain evidence="4">CBHHK002</strain>
    </source>
</reference>
<dbReference type="CDD" id="cd00200">
    <property type="entry name" value="WD40"/>
    <property type="match status" value="1"/>
</dbReference>
<keyword evidence="5" id="KW-1185">Reference proteome</keyword>
<dbReference type="Pfam" id="PF00400">
    <property type="entry name" value="WD40"/>
    <property type="match status" value="7"/>
</dbReference>
<evidence type="ECO:0000256" key="2">
    <source>
        <dbReference type="ARBA" id="ARBA00022737"/>
    </source>
</evidence>
<comment type="caution">
    <text evidence="4">The sequence shown here is derived from an EMBL/GenBank/DDBJ whole genome shotgun (WGS) entry which is preliminary data.</text>
</comment>
<dbReference type="SUPFAM" id="SSF50978">
    <property type="entry name" value="WD40 repeat-like"/>
    <property type="match status" value="2"/>
</dbReference>
<dbReference type="PRINTS" id="PR00320">
    <property type="entry name" value="GPROTEINBRPT"/>
</dbReference>
<dbReference type="InterPro" id="IPR036322">
    <property type="entry name" value="WD40_repeat_dom_sf"/>
</dbReference>
<feature type="repeat" description="WD" evidence="3">
    <location>
        <begin position="69"/>
        <end position="110"/>
    </location>
</feature>
<dbReference type="Proteomes" id="UP001218218">
    <property type="component" value="Unassembled WGS sequence"/>
</dbReference>
<keyword evidence="1 3" id="KW-0853">WD repeat</keyword>
<feature type="repeat" description="WD" evidence="3">
    <location>
        <begin position="322"/>
        <end position="355"/>
    </location>
</feature>
<dbReference type="PROSITE" id="PS50082">
    <property type="entry name" value="WD_REPEATS_2"/>
    <property type="match status" value="6"/>
</dbReference>
<sequence length="551" mass="59999">MNDEIERLKSVRHFVLYDSEVADSALYIYQIASFHPAFNVQSNICLPSDLKVRLITAPSQEWSNQPGIFGRHRASVNCLAISPSRTKLASASEDTFVRIWDVEIGHCILEMAGHTAPVLSVAFSPDGSQLVSAAEDGSIRVWDVQSRTGLTLVQFVGHSGAVNSVIYTVDGERVVSGSRDGTIRIWSIESGQEEVKLNCVDPVLCLSISPDGTTLVSGSANGFVQLWNIATHEHTPPIVFRLGDKRLPTVVFLDASQIAIGCCKGEVHFWSTHDGLAEMRLHLSHYANSIAFSPDGSLVASGGGDGLIQICDASSGTLLGELDKHTMGVRSVVFSADSRRLFSASADGTIRVWSLFDGSLPTLAPPDIHEPSSSRRKNLIFLPRARQSLSDGFVPISVPPSIHEPLSSSQEERRDFHPKSVLSVAFSPDERWLVSTSGHSGVLVWDTKSGKCTGQLGAFALHLTSLSFHPKSTSPTFACGLDKHVCLWAWDSETWKQTAKLQGHTGRVNCVQFSHVCFRHLRTGPSNFGIVSARPTFARSVFLNLPKYLTV</sequence>
<proteinExistence type="predicted"/>
<dbReference type="PANTHER" id="PTHR19848:SF8">
    <property type="entry name" value="F-BOX AND WD REPEAT DOMAIN CONTAINING 7"/>
    <property type="match status" value="1"/>
</dbReference>
<protein>
    <submittedName>
        <fullName evidence="4">WD40-repeat-containing domain protein</fullName>
    </submittedName>
</protein>
<feature type="repeat" description="WD" evidence="3">
    <location>
        <begin position="414"/>
        <end position="455"/>
    </location>
</feature>
<dbReference type="PROSITE" id="PS50294">
    <property type="entry name" value="WD_REPEATS_REGION"/>
    <property type="match status" value="5"/>
</dbReference>
<dbReference type="InterPro" id="IPR019775">
    <property type="entry name" value="WD40_repeat_CS"/>
</dbReference>
<dbReference type="PANTHER" id="PTHR19848">
    <property type="entry name" value="WD40 REPEAT PROTEIN"/>
    <property type="match status" value="1"/>
</dbReference>
<organism evidence="4 5">
    <name type="scientific">Mycena albidolilacea</name>
    <dbReference type="NCBI Taxonomy" id="1033008"/>
    <lineage>
        <taxon>Eukaryota</taxon>
        <taxon>Fungi</taxon>
        <taxon>Dikarya</taxon>
        <taxon>Basidiomycota</taxon>
        <taxon>Agaricomycotina</taxon>
        <taxon>Agaricomycetes</taxon>
        <taxon>Agaricomycetidae</taxon>
        <taxon>Agaricales</taxon>
        <taxon>Marasmiineae</taxon>
        <taxon>Mycenaceae</taxon>
        <taxon>Mycena</taxon>
    </lineage>
</organism>
<dbReference type="AlphaFoldDB" id="A0AAD7EY32"/>
<keyword evidence="2" id="KW-0677">Repeat</keyword>